<protein>
    <recommendedName>
        <fullName evidence="7">LRRCT domain-containing protein</fullName>
    </recommendedName>
</protein>
<dbReference type="PANTHER" id="PTHR24373">
    <property type="entry name" value="SLIT RELATED LEUCINE-RICH REPEAT NEURONAL PROTEIN"/>
    <property type="match status" value="1"/>
</dbReference>
<reference evidence="6" key="1">
    <citation type="submission" date="2012-12" db="EMBL/GenBank/DDBJ databases">
        <authorList>
            <person name="Hellsten U."/>
            <person name="Grimwood J."/>
            <person name="Chapman J.A."/>
            <person name="Shapiro H."/>
            <person name="Aerts A."/>
            <person name="Otillar R.P."/>
            <person name="Terry A.Y."/>
            <person name="Boore J.L."/>
            <person name="Simakov O."/>
            <person name="Marletaz F."/>
            <person name="Cho S.-J."/>
            <person name="Edsinger-Gonzales E."/>
            <person name="Havlak P."/>
            <person name="Kuo D.-H."/>
            <person name="Larsson T."/>
            <person name="Lv J."/>
            <person name="Arendt D."/>
            <person name="Savage R."/>
            <person name="Osoegawa K."/>
            <person name="de Jong P."/>
            <person name="Lindberg D.R."/>
            <person name="Seaver E.C."/>
            <person name="Weisblat D.A."/>
            <person name="Putnam N.H."/>
            <person name="Grigoriev I.V."/>
            <person name="Rokhsar D.S."/>
        </authorList>
    </citation>
    <scope>NUCLEOTIDE SEQUENCE</scope>
    <source>
        <strain evidence="6">I ESC-2004</strain>
    </source>
</reference>
<dbReference type="Pfam" id="PF13855">
    <property type="entry name" value="LRR_8"/>
    <property type="match status" value="2"/>
</dbReference>
<reference evidence="5" key="3">
    <citation type="submission" date="2015-06" db="UniProtKB">
        <authorList>
            <consortium name="EnsemblMetazoa"/>
        </authorList>
    </citation>
    <scope>IDENTIFICATION</scope>
</reference>
<reference evidence="4 6" key="2">
    <citation type="journal article" date="2013" name="Nature">
        <title>Insights into bilaterian evolution from three spiralian genomes.</title>
        <authorList>
            <person name="Simakov O."/>
            <person name="Marletaz F."/>
            <person name="Cho S.J."/>
            <person name="Edsinger-Gonzales E."/>
            <person name="Havlak P."/>
            <person name="Hellsten U."/>
            <person name="Kuo D.H."/>
            <person name="Larsson T."/>
            <person name="Lv J."/>
            <person name="Arendt D."/>
            <person name="Savage R."/>
            <person name="Osoegawa K."/>
            <person name="de Jong P."/>
            <person name="Grimwood J."/>
            <person name="Chapman J.A."/>
            <person name="Shapiro H."/>
            <person name="Aerts A."/>
            <person name="Otillar R.P."/>
            <person name="Terry A.Y."/>
            <person name="Boore J.L."/>
            <person name="Grigoriev I.V."/>
            <person name="Lindberg D.R."/>
            <person name="Seaver E.C."/>
            <person name="Weisblat D.A."/>
            <person name="Putnam N.H."/>
            <person name="Rokhsar D.S."/>
        </authorList>
    </citation>
    <scope>NUCLEOTIDE SEQUENCE</scope>
    <source>
        <strain evidence="4 6">I ESC-2004</strain>
    </source>
</reference>
<dbReference type="EMBL" id="AMQN01012081">
    <property type="status" value="NOT_ANNOTATED_CDS"/>
    <property type="molecule type" value="Genomic_DNA"/>
</dbReference>
<evidence type="ECO:0000256" key="2">
    <source>
        <dbReference type="ARBA" id="ARBA00022729"/>
    </source>
</evidence>
<dbReference type="PROSITE" id="PS51450">
    <property type="entry name" value="LRR"/>
    <property type="match status" value="2"/>
</dbReference>
<evidence type="ECO:0000256" key="1">
    <source>
        <dbReference type="ARBA" id="ARBA00022614"/>
    </source>
</evidence>
<name>R7TM59_CAPTE</name>
<keyword evidence="1" id="KW-0433">Leucine-rich repeat</keyword>
<proteinExistence type="predicted"/>
<dbReference type="Proteomes" id="UP000014760">
    <property type="component" value="Unassembled WGS sequence"/>
</dbReference>
<gene>
    <name evidence="4" type="ORF">CAPTEDRAFT_192191</name>
</gene>
<sequence>MAKTNARFQEKNDFNVESMSFYINEIETYKDKFRYKQTSLRATRLRPWNQGSTYKGESYTVHLLVASMELYRMLWLFVFLTNFEEKLCELVNRQYNGLTFVPGDISPNVTELWLQGNAFTTIRQSDFNDKFTQLAQLKIRLNNISSIESGCFKGTVLQELYIDTNKLTSIPDLHEVSTTMEKLGLQFNQITKISMEDLSYLTKLKWLSLLNNLISTLPDFTQFMPALTELNLEENPLDCCQSTAWLKQVPSSVLNISQFPCKYPSKWNSTDWNATTSDMIWGQPCHGWAPEDRLNEWISLDG</sequence>
<dbReference type="InterPro" id="IPR003591">
    <property type="entry name" value="Leu-rich_rpt_typical-subtyp"/>
</dbReference>
<dbReference type="GO" id="GO:0005615">
    <property type="term" value="C:extracellular space"/>
    <property type="evidence" value="ECO:0007669"/>
    <property type="project" value="TreeGrafter"/>
</dbReference>
<dbReference type="AlphaFoldDB" id="R7TM59"/>
<evidence type="ECO:0000313" key="6">
    <source>
        <dbReference type="Proteomes" id="UP000014760"/>
    </source>
</evidence>
<dbReference type="InterPro" id="IPR001611">
    <property type="entry name" value="Leu-rich_rpt"/>
</dbReference>
<keyword evidence="3" id="KW-0677">Repeat</keyword>
<dbReference type="STRING" id="283909.R7TM59"/>
<dbReference type="Gene3D" id="3.80.10.10">
    <property type="entry name" value="Ribonuclease Inhibitor"/>
    <property type="match status" value="2"/>
</dbReference>
<dbReference type="SUPFAM" id="SSF52058">
    <property type="entry name" value="L domain-like"/>
    <property type="match status" value="1"/>
</dbReference>
<dbReference type="InterPro" id="IPR050328">
    <property type="entry name" value="Dev_Immune_Receptor"/>
</dbReference>
<accession>R7TM59</accession>
<keyword evidence="2" id="KW-0732">Signal</keyword>
<keyword evidence="6" id="KW-1185">Reference proteome</keyword>
<organism evidence="4">
    <name type="scientific">Capitella teleta</name>
    <name type="common">Polychaete worm</name>
    <dbReference type="NCBI Taxonomy" id="283909"/>
    <lineage>
        <taxon>Eukaryota</taxon>
        <taxon>Metazoa</taxon>
        <taxon>Spiralia</taxon>
        <taxon>Lophotrochozoa</taxon>
        <taxon>Annelida</taxon>
        <taxon>Polychaeta</taxon>
        <taxon>Sedentaria</taxon>
        <taxon>Scolecida</taxon>
        <taxon>Capitellidae</taxon>
        <taxon>Capitella</taxon>
    </lineage>
</organism>
<dbReference type="SMART" id="SM00369">
    <property type="entry name" value="LRR_TYP"/>
    <property type="match status" value="4"/>
</dbReference>
<evidence type="ECO:0000313" key="5">
    <source>
        <dbReference type="EnsemblMetazoa" id="CapteP192191"/>
    </source>
</evidence>
<dbReference type="PANTHER" id="PTHR24373:SF383">
    <property type="entry name" value="LEUCINE-RICH REPEAT-CONTAINING PROTEIN 15-LIKE"/>
    <property type="match status" value="1"/>
</dbReference>
<dbReference type="EMBL" id="KB309282">
    <property type="protein sequence ID" value="ELT94913.1"/>
    <property type="molecule type" value="Genomic_DNA"/>
</dbReference>
<dbReference type="HOGENOM" id="CLU_074440_0_0_1"/>
<evidence type="ECO:0000313" key="4">
    <source>
        <dbReference type="EMBL" id="ELT94913.1"/>
    </source>
</evidence>
<dbReference type="GO" id="GO:0031012">
    <property type="term" value="C:extracellular matrix"/>
    <property type="evidence" value="ECO:0007669"/>
    <property type="project" value="TreeGrafter"/>
</dbReference>
<dbReference type="InterPro" id="IPR032675">
    <property type="entry name" value="LRR_dom_sf"/>
</dbReference>
<dbReference type="EnsemblMetazoa" id="CapteT192191">
    <property type="protein sequence ID" value="CapteP192191"/>
    <property type="gene ID" value="CapteG192191"/>
</dbReference>
<evidence type="ECO:0008006" key="7">
    <source>
        <dbReference type="Google" id="ProtNLM"/>
    </source>
</evidence>
<dbReference type="OrthoDB" id="2020019at2759"/>
<evidence type="ECO:0000256" key="3">
    <source>
        <dbReference type="ARBA" id="ARBA00022737"/>
    </source>
</evidence>